<dbReference type="Proteomes" id="UP000094112">
    <property type="component" value="Unassembled WGS sequence"/>
</dbReference>
<evidence type="ECO:0000259" key="4">
    <source>
        <dbReference type="PROSITE" id="PS50002"/>
    </source>
</evidence>
<accession>A0A1E3P5I9</accession>
<dbReference type="AlphaFoldDB" id="A0A1E3P5I9"/>
<keyword evidence="1 2" id="KW-0728">SH3 domain</keyword>
<feature type="region of interest" description="Disordered" evidence="3">
    <location>
        <begin position="188"/>
        <end position="223"/>
    </location>
</feature>
<feature type="compositionally biased region" description="Acidic residues" evidence="3">
    <location>
        <begin position="199"/>
        <end position="215"/>
    </location>
</feature>
<organism evidence="5 6">
    <name type="scientific">Wickerhamomyces anomalus (strain ATCC 58044 / CBS 1984 / NCYC 433 / NRRL Y-366-8)</name>
    <name type="common">Yeast</name>
    <name type="synonym">Hansenula anomala</name>
    <dbReference type="NCBI Taxonomy" id="683960"/>
    <lineage>
        <taxon>Eukaryota</taxon>
        <taxon>Fungi</taxon>
        <taxon>Dikarya</taxon>
        <taxon>Ascomycota</taxon>
        <taxon>Saccharomycotina</taxon>
        <taxon>Saccharomycetes</taxon>
        <taxon>Phaffomycetales</taxon>
        <taxon>Wickerhamomycetaceae</taxon>
        <taxon>Wickerhamomyces</taxon>
    </lineage>
</organism>
<evidence type="ECO:0000256" key="2">
    <source>
        <dbReference type="PROSITE-ProRule" id="PRU00192"/>
    </source>
</evidence>
<evidence type="ECO:0000256" key="3">
    <source>
        <dbReference type="SAM" id="MobiDB-lite"/>
    </source>
</evidence>
<dbReference type="EMBL" id="KV454209">
    <property type="protein sequence ID" value="ODQ60633.1"/>
    <property type="molecule type" value="Genomic_DNA"/>
</dbReference>
<keyword evidence="6" id="KW-1185">Reference proteome</keyword>
<dbReference type="RefSeq" id="XP_019039840.1">
    <property type="nucleotide sequence ID" value="XM_019184537.1"/>
</dbReference>
<proteinExistence type="predicted"/>
<feature type="compositionally biased region" description="Basic and acidic residues" evidence="3">
    <location>
        <begin position="188"/>
        <end position="198"/>
    </location>
</feature>
<protein>
    <recommendedName>
        <fullName evidence="4">SH3 domain-containing protein</fullName>
    </recommendedName>
</protein>
<evidence type="ECO:0000313" key="5">
    <source>
        <dbReference type="EMBL" id="ODQ60633.1"/>
    </source>
</evidence>
<evidence type="ECO:0000256" key="1">
    <source>
        <dbReference type="ARBA" id="ARBA00022443"/>
    </source>
</evidence>
<dbReference type="Gene3D" id="2.30.30.40">
    <property type="entry name" value="SH3 Domains"/>
    <property type="match status" value="1"/>
</dbReference>
<dbReference type="OrthoDB" id="19092at2759"/>
<dbReference type="GeneID" id="30201783"/>
<evidence type="ECO:0000313" key="6">
    <source>
        <dbReference type="Proteomes" id="UP000094112"/>
    </source>
</evidence>
<dbReference type="SMART" id="SM00326">
    <property type="entry name" value="SH3"/>
    <property type="match status" value="1"/>
</dbReference>
<dbReference type="PROSITE" id="PS50002">
    <property type="entry name" value="SH3"/>
    <property type="match status" value="1"/>
</dbReference>
<dbReference type="FunFam" id="2.30.30.40:FF:000283">
    <property type="entry name" value="NAP1-binding protein 2"/>
    <property type="match status" value="1"/>
</dbReference>
<dbReference type="SUPFAM" id="SSF50044">
    <property type="entry name" value="SH3-domain"/>
    <property type="match status" value="1"/>
</dbReference>
<sequence>MSIHQDQVDLDKSHPTMISVKDFAYEEDEDLHYGVINYSQYLTDEDINYDENNEHNEHDENDIRNSIINIPMNYYFEDGPPWKEDPDLKTPMIKDDSKNQFEFSIASSDEIHGKAIALFDFIPENDNEVGLKEGQIIWISYRHGQGWLVAEDSKTGETGLVPEEYVQLVNNDIEDYIEDEPRRFLPDIINDHDHGVNHDEEEDSDWVDEDDEELPNVEKLDIK</sequence>
<reference evidence="5 6" key="1">
    <citation type="journal article" date="2016" name="Proc. Natl. Acad. Sci. U.S.A.">
        <title>Comparative genomics of biotechnologically important yeasts.</title>
        <authorList>
            <person name="Riley R."/>
            <person name="Haridas S."/>
            <person name="Wolfe K.H."/>
            <person name="Lopes M.R."/>
            <person name="Hittinger C.T."/>
            <person name="Goeker M."/>
            <person name="Salamov A.A."/>
            <person name="Wisecaver J.H."/>
            <person name="Long T.M."/>
            <person name="Calvey C.H."/>
            <person name="Aerts A.L."/>
            <person name="Barry K.W."/>
            <person name="Choi C."/>
            <person name="Clum A."/>
            <person name="Coughlan A.Y."/>
            <person name="Deshpande S."/>
            <person name="Douglass A.P."/>
            <person name="Hanson S.J."/>
            <person name="Klenk H.-P."/>
            <person name="LaButti K.M."/>
            <person name="Lapidus A."/>
            <person name="Lindquist E.A."/>
            <person name="Lipzen A.M."/>
            <person name="Meier-Kolthoff J.P."/>
            <person name="Ohm R.A."/>
            <person name="Otillar R.P."/>
            <person name="Pangilinan J.L."/>
            <person name="Peng Y."/>
            <person name="Rokas A."/>
            <person name="Rosa C.A."/>
            <person name="Scheuner C."/>
            <person name="Sibirny A.A."/>
            <person name="Slot J.C."/>
            <person name="Stielow J.B."/>
            <person name="Sun H."/>
            <person name="Kurtzman C.P."/>
            <person name="Blackwell M."/>
            <person name="Grigoriev I.V."/>
            <person name="Jeffries T.W."/>
        </authorList>
    </citation>
    <scope>NUCLEOTIDE SEQUENCE [LARGE SCALE GENOMIC DNA]</scope>
    <source>
        <strain evidence="6">ATCC 58044 / CBS 1984 / NCYC 433 / NRRL Y-366-8</strain>
    </source>
</reference>
<dbReference type="Pfam" id="PF00018">
    <property type="entry name" value="SH3_1"/>
    <property type="match status" value="1"/>
</dbReference>
<dbReference type="InterPro" id="IPR036028">
    <property type="entry name" value="SH3-like_dom_sf"/>
</dbReference>
<dbReference type="InterPro" id="IPR001452">
    <property type="entry name" value="SH3_domain"/>
</dbReference>
<name>A0A1E3P5I9_WICAA</name>
<feature type="domain" description="SH3" evidence="4">
    <location>
        <begin position="110"/>
        <end position="171"/>
    </location>
</feature>
<gene>
    <name evidence="5" type="ORF">WICANDRAFT_77313</name>
</gene>